<evidence type="ECO:0000259" key="1">
    <source>
        <dbReference type="PROSITE" id="PS51186"/>
    </source>
</evidence>
<evidence type="ECO:0000313" key="3">
    <source>
        <dbReference type="Proteomes" id="UP000603227"/>
    </source>
</evidence>
<dbReference type="Gene3D" id="3.40.630.30">
    <property type="match status" value="1"/>
</dbReference>
<organism evidence="2 3">
    <name type="scientific">Streptomyces capitiformicae</name>
    <dbReference type="NCBI Taxonomy" id="2014920"/>
    <lineage>
        <taxon>Bacteria</taxon>
        <taxon>Bacillati</taxon>
        <taxon>Actinomycetota</taxon>
        <taxon>Actinomycetes</taxon>
        <taxon>Kitasatosporales</taxon>
        <taxon>Streptomycetaceae</taxon>
        <taxon>Streptomyces</taxon>
    </lineage>
</organism>
<dbReference type="EMBL" id="BNAT01000053">
    <property type="protein sequence ID" value="GHE61986.1"/>
    <property type="molecule type" value="Genomic_DNA"/>
</dbReference>
<dbReference type="AlphaFoldDB" id="A0A918ZN41"/>
<dbReference type="InterPro" id="IPR016181">
    <property type="entry name" value="Acyl_CoA_acyltransferase"/>
</dbReference>
<dbReference type="PROSITE" id="PS51186">
    <property type="entry name" value="GNAT"/>
    <property type="match status" value="1"/>
</dbReference>
<dbReference type="Proteomes" id="UP000603227">
    <property type="component" value="Unassembled WGS sequence"/>
</dbReference>
<dbReference type="Pfam" id="PF13302">
    <property type="entry name" value="Acetyltransf_3"/>
    <property type="match status" value="1"/>
</dbReference>
<reference evidence="2" key="1">
    <citation type="journal article" date="2014" name="Int. J. Syst. Evol. Microbiol.">
        <title>Complete genome sequence of Corynebacterium casei LMG S-19264T (=DSM 44701T), isolated from a smear-ripened cheese.</title>
        <authorList>
            <consortium name="US DOE Joint Genome Institute (JGI-PGF)"/>
            <person name="Walter F."/>
            <person name="Albersmeier A."/>
            <person name="Kalinowski J."/>
            <person name="Ruckert C."/>
        </authorList>
    </citation>
    <scope>NUCLEOTIDE SEQUENCE</scope>
    <source>
        <strain evidence="2">CGMCC 4.7403</strain>
    </source>
</reference>
<name>A0A918ZN41_9ACTN</name>
<dbReference type="InterPro" id="IPR000182">
    <property type="entry name" value="GNAT_dom"/>
</dbReference>
<comment type="caution">
    <text evidence="2">The sequence shown here is derived from an EMBL/GenBank/DDBJ whole genome shotgun (WGS) entry which is preliminary data.</text>
</comment>
<keyword evidence="3" id="KW-1185">Reference proteome</keyword>
<evidence type="ECO:0000313" key="2">
    <source>
        <dbReference type="EMBL" id="GHE61986.1"/>
    </source>
</evidence>
<proteinExistence type="predicted"/>
<sequence>MLFRPTTASDLDRFLPLIVADEAGGITADTYTARLSTGEYRLARTWIAEDAPGAVPSALAVWWGAPDADLPGTLDGLFVHDSIRSADERTALASGLLTTAHAAFAEAGVDTAPDYHLTLPGDWRARPDSVETVAWRQEAARLSGLVVTLERLRYEWTPCTRLPEPTGRLAFVAEPDDEVFVDLLRRVLTRTLDTHSRKGAASIGADAQARRDVTFYRDTMLGDRSWWRVARTPDGRPVGFGLPSRNHAVPVVGYLGVLPQHRGRGYADDILAEITRILVTETTAEKVRAETDLTNTPMAAAFERVGYRNDSRRLVLSAH</sequence>
<dbReference type="SUPFAM" id="SSF55729">
    <property type="entry name" value="Acyl-CoA N-acyltransferases (Nat)"/>
    <property type="match status" value="1"/>
</dbReference>
<feature type="domain" description="N-acetyltransferase" evidence="1">
    <location>
        <begin position="187"/>
        <end position="319"/>
    </location>
</feature>
<gene>
    <name evidence="2" type="ORF">GCM10017771_85350</name>
</gene>
<protein>
    <submittedName>
        <fullName evidence="2">N-acetyltransferase</fullName>
    </submittedName>
</protein>
<accession>A0A918ZN41</accession>
<dbReference type="RefSeq" id="WP_189787810.1">
    <property type="nucleotide sequence ID" value="NZ_BNAT01000053.1"/>
</dbReference>
<dbReference type="CDD" id="cd04301">
    <property type="entry name" value="NAT_SF"/>
    <property type="match status" value="1"/>
</dbReference>
<dbReference type="GO" id="GO:0016747">
    <property type="term" value="F:acyltransferase activity, transferring groups other than amino-acyl groups"/>
    <property type="evidence" value="ECO:0007669"/>
    <property type="project" value="InterPro"/>
</dbReference>
<reference evidence="2" key="2">
    <citation type="submission" date="2020-09" db="EMBL/GenBank/DDBJ databases">
        <authorList>
            <person name="Sun Q."/>
            <person name="Zhou Y."/>
        </authorList>
    </citation>
    <scope>NUCLEOTIDE SEQUENCE</scope>
    <source>
        <strain evidence="2">CGMCC 4.7403</strain>
    </source>
</reference>